<organism evidence="2 3">
    <name type="scientific">Pseudoneurospora amorphoporcata</name>
    <dbReference type="NCBI Taxonomy" id="241081"/>
    <lineage>
        <taxon>Eukaryota</taxon>
        <taxon>Fungi</taxon>
        <taxon>Dikarya</taxon>
        <taxon>Ascomycota</taxon>
        <taxon>Pezizomycotina</taxon>
        <taxon>Sordariomycetes</taxon>
        <taxon>Sordariomycetidae</taxon>
        <taxon>Sordariales</taxon>
        <taxon>Sordariaceae</taxon>
        <taxon>Pseudoneurospora</taxon>
    </lineage>
</organism>
<feature type="region of interest" description="Disordered" evidence="1">
    <location>
        <begin position="140"/>
        <end position="166"/>
    </location>
</feature>
<feature type="compositionally biased region" description="Acidic residues" evidence="1">
    <location>
        <begin position="385"/>
        <end position="414"/>
    </location>
</feature>
<dbReference type="EMBL" id="MU859265">
    <property type="protein sequence ID" value="KAK3948404.1"/>
    <property type="molecule type" value="Genomic_DNA"/>
</dbReference>
<feature type="compositionally biased region" description="Polar residues" evidence="1">
    <location>
        <begin position="1"/>
        <end position="13"/>
    </location>
</feature>
<evidence type="ECO:0000256" key="1">
    <source>
        <dbReference type="SAM" id="MobiDB-lite"/>
    </source>
</evidence>
<feature type="compositionally biased region" description="Basic and acidic residues" evidence="1">
    <location>
        <begin position="415"/>
        <end position="452"/>
    </location>
</feature>
<evidence type="ECO:0000313" key="3">
    <source>
        <dbReference type="Proteomes" id="UP001303222"/>
    </source>
</evidence>
<dbReference type="Proteomes" id="UP001303222">
    <property type="component" value="Unassembled WGS sequence"/>
</dbReference>
<protein>
    <submittedName>
        <fullName evidence="2">Uncharacterized protein</fullName>
    </submittedName>
</protein>
<dbReference type="PANTHER" id="PTHR40628:SF1">
    <property type="entry name" value="CHROMO DOMAIN-CONTAINING PROTEIN"/>
    <property type="match status" value="1"/>
</dbReference>
<reference evidence="2" key="2">
    <citation type="submission" date="2023-06" db="EMBL/GenBank/DDBJ databases">
        <authorList>
            <consortium name="Lawrence Berkeley National Laboratory"/>
            <person name="Mondo S.J."/>
            <person name="Hensen N."/>
            <person name="Bonometti L."/>
            <person name="Westerberg I."/>
            <person name="Brannstrom I.O."/>
            <person name="Guillou S."/>
            <person name="Cros-Aarteil S."/>
            <person name="Calhoun S."/>
            <person name="Haridas S."/>
            <person name="Kuo A."/>
            <person name="Pangilinan J."/>
            <person name="Riley R."/>
            <person name="Labutti K."/>
            <person name="Andreopoulos B."/>
            <person name="Lipzen A."/>
            <person name="Chen C."/>
            <person name="Yanf M."/>
            <person name="Daum C."/>
            <person name="Ng V."/>
            <person name="Clum A."/>
            <person name="Steindorff A."/>
            <person name="Ohm R."/>
            <person name="Martin F."/>
            <person name="Silar P."/>
            <person name="Natvig D."/>
            <person name="Lalanne C."/>
            <person name="Gautier V."/>
            <person name="Ament-Velasquez S.L."/>
            <person name="Kruys A."/>
            <person name="Hutchinson M.I."/>
            <person name="Powell A.J."/>
            <person name="Barry K."/>
            <person name="Miller A.N."/>
            <person name="Grigoriev I.V."/>
            <person name="Debuchy R."/>
            <person name="Gladieux P."/>
            <person name="Thoren M.H."/>
            <person name="Johannesson H."/>
        </authorList>
    </citation>
    <scope>NUCLEOTIDE SEQUENCE</scope>
    <source>
        <strain evidence="2">CBS 626.80</strain>
    </source>
</reference>
<feature type="region of interest" description="Disordered" evidence="1">
    <location>
        <begin position="308"/>
        <end position="327"/>
    </location>
</feature>
<comment type="caution">
    <text evidence="2">The sequence shown here is derived from an EMBL/GenBank/DDBJ whole genome shotgun (WGS) entry which is preliminary data.</text>
</comment>
<accession>A0AAN6NNT0</accession>
<name>A0AAN6NNT0_9PEZI</name>
<feature type="region of interest" description="Disordered" evidence="1">
    <location>
        <begin position="366"/>
        <end position="507"/>
    </location>
</feature>
<dbReference type="AlphaFoldDB" id="A0AAN6NNT0"/>
<gene>
    <name evidence="2" type="ORF">QBC32DRAFT_400972</name>
</gene>
<feature type="compositionally biased region" description="Basic and acidic residues" evidence="1">
    <location>
        <begin position="483"/>
        <end position="503"/>
    </location>
</feature>
<feature type="compositionally biased region" description="Acidic residues" evidence="1">
    <location>
        <begin position="453"/>
        <end position="481"/>
    </location>
</feature>
<dbReference type="PANTHER" id="PTHR40628">
    <property type="entry name" value="CHROMO DOMAIN-CONTAINING PROTEIN"/>
    <property type="match status" value="1"/>
</dbReference>
<reference evidence="2" key="1">
    <citation type="journal article" date="2023" name="Mol. Phylogenet. Evol.">
        <title>Genome-scale phylogeny and comparative genomics of the fungal order Sordariales.</title>
        <authorList>
            <person name="Hensen N."/>
            <person name="Bonometti L."/>
            <person name="Westerberg I."/>
            <person name="Brannstrom I.O."/>
            <person name="Guillou S."/>
            <person name="Cros-Aarteil S."/>
            <person name="Calhoun S."/>
            <person name="Haridas S."/>
            <person name="Kuo A."/>
            <person name="Mondo S."/>
            <person name="Pangilinan J."/>
            <person name="Riley R."/>
            <person name="LaButti K."/>
            <person name="Andreopoulos B."/>
            <person name="Lipzen A."/>
            <person name="Chen C."/>
            <person name="Yan M."/>
            <person name="Daum C."/>
            <person name="Ng V."/>
            <person name="Clum A."/>
            <person name="Steindorff A."/>
            <person name="Ohm R.A."/>
            <person name="Martin F."/>
            <person name="Silar P."/>
            <person name="Natvig D.O."/>
            <person name="Lalanne C."/>
            <person name="Gautier V."/>
            <person name="Ament-Velasquez S.L."/>
            <person name="Kruys A."/>
            <person name="Hutchinson M.I."/>
            <person name="Powell A.J."/>
            <person name="Barry K."/>
            <person name="Miller A.N."/>
            <person name="Grigoriev I.V."/>
            <person name="Debuchy R."/>
            <person name="Gladieux P."/>
            <person name="Hiltunen Thoren M."/>
            <person name="Johannesson H."/>
        </authorList>
    </citation>
    <scope>NUCLEOTIDE SEQUENCE</scope>
    <source>
        <strain evidence="2">CBS 626.80</strain>
    </source>
</reference>
<feature type="compositionally biased region" description="Acidic residues" evidence="1">
    <location>
        <begin position="367"/>
        <end position="378"/>
    </location>
</feature>
<feature type="region of interest" description="Disordered" evidence="1">
    <location>
        <begin position="1"/>
        <end position="45"/>
    </location>
</feature>
<evidence type="ECO:0000313" key="2">
    <source>
        <dbReference type="EMBL" id="KAK3948404.1"/>
    </source>
</evidence>
<keyword evidence="3" id="KW-1185">Reference proteome</keyword>
<proteinExistence type="predicted"/>
<sequence>MSFRTPETASFRPSSRSGNRSENENGEGRAKGEGAGENKRKEPSKRLVAKDREWFTSYAAFDSYVLDHKDVLIEVLGIGSVTLPVKRSTSNSFDDDEDPTQSTGEVTLQQVLHVPKAGCNMVSRHDKALGRQELWMLPDEETPSKRGVFQHQHKQRTKSNKPDAGPDADADVCVYILPHSGSLCFLDLHLDSPPTGYALAPSSFTAYTDGHGKGSPKVMIDTCSGDLIPLTWPDHQRERWQRKMEAGDDDSCACIAANATATATTSGPTIKNSELVKKLMDQRAGLISQLRRLDELIDEVQGVTSAAAATASVNNSDATRASTSTAASLSRVTLSVATASLKISDTTPVSTSTPSVSKVEEVIKEEMVEEDTNAEDEEEVKKEETVEEEEEEDEAQGETQSEEEPGGEREEEEEAMIKEDAKAEEEVMAKEEEETKKEEKTKEEEEVGKEAQEEVEEEKEEEKEEEEEEEEEKEEQVEPEPEPGTKTEEERDQKAAIHCDPHRGKYSSTFTVDVSGEYDGKMWSYDRVKKNKLSDEEKAWLKAISRHRPHFSQFFESLGYAPDTDTWSPERGGGKDRANACTLVKWLRAHARPPLSYGGEVMVDLDAGVPNDHGLAAAKERLRALRIAGRQRSPEAREELIFI</sequence>
<feature type="compositionally biased region" description="Basic and acidic residues" evidence="1">
    <location>
        <begin position="19"/>
        <end position="45"/>
    </location>
</feature>